<dbReference type="Proteomes" id="UP001524502">
    <property type="component" value="Unassembled WGS sequence"/>
</dbReference>
<dbReference type="SUPFAM" id="SSF53383">
    <property type="entry name" value="PLP-dependent transferases"/>
    <property type="match status" value="1"/>
</dbReference>
<name>A0ABT1RN74_9FIRM</name>
<accession>A0ABT1RN74</accession>
<dbReference type="NCBIfam" id="TIGR01140">
    <property type="entry name" value="L_thr_O3P_dcar"/>
    <property type="match status" value="1"/>
</dbReference>
<evidence type="ECO:0000256" key="8">
    <source>
        <dbReference type="ARBA" id="ARBA00029996"/>
    </source>
</evidence>
<evidence type="ECO:0000256" key="9">
    <source>
        <dbReference type="ARBA" id="ARBA00048531"/>
    </source>
</evidence>
<dbReference type="Pfam" id="PF00155">
    <property type="entry name" value="Aminotran_1_2"/>
    <property type="match status" value="1"/>
</dbReference>
<dbReference type="RefSeq" id="WP_256131556.1">
    <property type="nucleotide sequence ID" value="NZ_JANFXK010000005.1"/>
</dbReference>
<evidence type="ECO:0000256" key="5">
    <source>
        <dbReference type="ARBA" id="ARBA00022573"/>
    </source>
</evidence>
<evidence type="ECO:0000256" key="2">
    <source>
        <dbReference type="ARBA" id="ARBA00003444"/>
    </source>
</evidence>
<sequence>MTEFEHGGDIYTMMEKDGRRDRAILDFSANINPLGMPEGVKAAAAAALEKCDLYPDPRCRRLRRAVAEKEQVPEEYLIFGNGASDLIFRLAAAMRPGKVMVPAPTFTEYEKALRSSGSLVRYYQLKEEEDFVLNERLLASLDDSLDVLFLCNPNNPTGSLIPYELLRRIAQVCDEKQIFLVVDECFIDFVKEPQDCTARKLLDQYDNLFILRAFTKNYAMAGLRLGYGICGRPELTRALWETGQPWSVSLIAQEAGIQALREKDYLEKARSLIFKEREKLQRQLSQLGYKVYDPGANYIFFRLRQLSAPAYVDDFIADMESEGILIRSCANYRGLGKGYFRIAVRNEEENGRLVEALRRRETRWQKQL</sequence>
<dbReference type="Gene3D" id="3.40.640.10">
    <property type="entry name" value="Type I PLP-dependent aspartate aminotransferase-like (Major domain)"/>
    <property type="match status" value="1"/>
</dbReference>
<dbReference type="Gene3D" id="3.90.1150.10">
    <property type="entry name" value="Aspartate Aminotransferase, domain 1"/>
    <property type="match status" value="1"/>
</dbReference>
<evidence type="ECO:0000259" key="10">
    <source>
        <dbReference type="Pfam" id="PF00155"/>
    </source>
</evidence>
<dbReference type="PANTHER" id="PTHR42885:SF1">
    <property type="entry name" value="THREONINE-PHOSPHATE DECARBOXYLASE"/>
    <property type="match status" value="1"/>
</dbReference>
<comment type="function">
    <text evidence="2">Decarboxylates L-threonine-O-3-phosphate to yield (R)-1-amino-2-propanol O-2-phosphate, the precursor for the linkage between the nucleotide loop and the corrin ring in cobalamin.</text>
</comment>
<evidence type="ECO:0000256" key="4">
    <source>
        <dbReference type="ARBA" id="ARBA00012285"/>
    </source>
</evidence>
<comment type="pathway">
    <text evidence="3">Cofactor biosynthesis; adenosylcobalamin biosynthesis.</text>
</comment>
<comment type="cofactor">
    <cofactor evidence="1">
        <name>pyridoxal 5'-phosphate</name>
        <dbReference type="ChEBI" id="CHEBI:597326"/>
    </cofactor>
</comment>
<evidence type="ECO:0000256" key="1">
    <source>
        <dbReference type="ARBA" id="ARBA00001933"/>
    </source>
</evidence>
<dbReference type="EC" id="4.1.1.81" evidence="4"/>
<dbReference type="EMBL" id="JANFXK010000005">
    <property type="protein sequence ID" value="MCQ4636371.1"/>
    <property type="molecule type" value="Genomic_DNA"/>
</dbReference>
<dbReference type="InterPro" id="IPR004839">
    <property type="entry name" value="Aminotransferase_I/II_large"/>
</dbReference>
<dbReference type="CDD" id="cd00609">
    <property type="entry name" value="AAT_like"/>
    <property type="match status" value="1"/>
</dbReference>
<gene>
    <name evidence="11" type="primary">cobD</name>
    <name evidence="11" type="ORF">NE619_06490</name>
</gene>
<dbReference type="InterPro" id="IPR015424">
    <property type="entry name" value="PyrdxlP-dep_Trfase"/>
</dbReference>
<evidence type="ECO:0000256" key="7">
    <source>
        <dbReference type="ARBA" id="ARBA00023239"/>
    </source>
</evidence>
<evidence type="ECO:0000313" key="12">
    <source>
        <dbReference type="Proteomes" id="UP001524502"/>
    </source>
</evidence>
<dbReference type="InterPro" id="IPR015422">
    <property type="entry name" value="PyrdxlP-dep_Trfase_small"/>
</dbReference>
<keyword evidence="7 11" id="KW-0456">Lyase</keyword>
<evidence type="ECO:0000256" key="3">
    <source>
        <dbReference type="ARBA" id="ARBA00004953"/>
    </source>
</evidence>
<dbReference type="InterPro" id="IPR005860">
    <property type="entry name" value="CobD"/>
</dbReference>
<dbReference type="PANTHER" id="PTHR42885">
    <property type="entry name" value="HISTIDINOL-PHOSPHATE AMINOTRANSFERASE-RELATED"/>
    <property type="match status" value="1"/>
</dbReference>
<keyword evidence="12" id="KW-1185">Reference proteome</keyword>
<keyword evidence="5" id="KW-0169">Cobalamin biosynthesis</keyword>
<comment type="catalytic activity">
    <reaction evidence="9">
        <text>O-phospho-L-threonine + H(+) = (R)-1-aminopropan-2-yl phosphate + CO2</text>
        <dbReference type="Rhea" id="RHEA:11492"/>
        <dbReference type="ChEBI" id="CHEBI:15378"/>
        <dbReference type="ChEBI" id="CHEBI:16526"/>
        <dbReference type="ChEBI" id="CHEBI:58563"/>
        <dbReference type="ChEBI" id="CHEBI:58675"/>
        <dbReference type="EC" id="4.1.1.81"/>
    </reaction>
</comment>
<keyword evidence="6" id="KW-0663">Pyridoxal phosphate</keyword>
<proteinExistence type="predicted"/>
<dbReference type="GO" id="GO:0048472">
    <property type="term" value="F:threonine-phosphate decarboxylase activity"/>
    <property type="evidence" value="ECO:0007669"/>
    <property type="project" value="UniProtKB-EC"/>
</dbReference>
<reference evidence="11 12" key="1">
    <citation type="submission" date="2022-06" db="EMBL/GenBank/DDBJ databases">
        <title>Isolation of gut microbiota from human fecal samples.</title>
        <authorList>
            <person name="Pamer E.G."/>
            <person name="Barat B."/>
            <person name="Waligurski E."/>
            <person name="Medina S."/>
            <person name="Paddock L."/>
            <person name="Mostad J."/>
        </authorList>
    </citation>
    <scope>NUCLEOTIDE SEQUENCE [LARGE SCALE GENOMIC DNA]</scope>
    <source>
        <strain evidence="11 12">SL.3.17</strain>
    </source>
</reference>
<evidence type="ECO:0000313" key="11">
    <source>
        <dbReference type="EMBL" id="MCQ4636371.1"/>
    </source>
</evidence>
<dbReference type="InterPro" id="IPR015421">
    <property type="entry name" value="PyrdxlP-dep_Trfase_major"/>
</dbReference>
<organism evidence="11 12">
    <name type="scientific">Anaerovorax odorimutans</name>
    <dbReference type="NCBI Taxonomy" id="109327"/>
    <lineage>
        <taxon>Bacteria</taxon>
        <taxon>Bacillati</taxon>
        <taxon>Bacillota</taxon>
        <taxon>Clostridia</taxon>
        <taxon>Peptostreptococcales</taxon>
        <taxon>Anaerovoracaceae</taxon>
        <taxon>Anaerovorax</taxon>
    </lineage>
</organism>
<evidence type="ECO:0000256" key="6">
    <source>
        <dbReference type="ARBA" id="ARBA00022898"/>
    </source>
</evidence>
<feature type="domain" description="Aminotransferase class I/classII large" evidence="10">
    <location>
        <begin position="24"/>
        <end position="357"/>
    </location>
</feature>
<protein>
    <recommendedName>
        <fullName evidence="4">threonine-phosphate decarboxylase</fullName>
        <ecNumber evidence="4">4.1.1.81</ecNumber>
    </recommendedName>
    <alternativeName>
        <fullName evidence="8">L-threonine-O-3-phosphate decarboxylase</fullName>
    </alternativeName>
</protein>
<comment type="caution">
    <text evidence="11">The sequence shown here is derived from an EMBL/GenBank/DDBJ whole genome shotgun (WGS) entry which is preliminary data.</text>
</comment>